<gene>
    <name evidence="4" type="ORF">ABID43_005104</name>
</gene>
<evidence type="ECO:0000259" key="3">
    <source>
        <dbReference type="PROSITE" id="PS50111"/>
    </source>
</evidence>
<dbReference type="Gene3D" id="1.10.287.950">
    <property type="entry name" value="Methyl-accepting chemotaxis protein"/>
    <property type="match status" value="1"/>
</dbReference>
<sequence length="579" mass="61639">MLARLRRARNIPSLSEAVVREPPADDHVLATLHDQAEPIIKQVELDLHTLIGAVQRASAEVSRSIAQAGTSLTDIGTRTAALVTETQAVDGTAALLAQAAKDLTQASANISVQIHNAAGLLDEVSGVMRAAQTQIEHLRSSSGEIGAVVNVVAGIAKQTNLLALNAMIEASRSGEHGRGFAVVAQEVKDLAGQTAKATDQIRISITRLQQDAAQSAQTVIEAVGLIAKVGPKFVEVVAAVEEQNASTAELTRSAEAVAGFVSQVVGSAGAIREQAHAASSMSLATATSSSTVDRLHGRTLVVLRTNPLGNRRQQPRLPVALDATLRHAGYNHATRTVDVSEAGFLVSCPAEMRASVGSEWEVETAELGRASARVVGVSNLGLHMRIIRAPEGYRAAVERLTGSVNAQNAGRIARVQSAAQEIGAILETAVARGTLSEAALFDTTYEPVLGTNPQQYLTPALSVLEDLLTPIQERLLQANPQLSFCVAMDRNAYLPVHNLKYAQPQRPGELVWNTANSRNRRIFDDRAGLMAARNTDPFLVQSYARDMGGQRMVLMQEVDAPILIHGRHWGGFRMAFSVG</sequence>
<dbReference type="RefSeq" id="WP_238280642.1">
    <property type="nucleotide sequence ID" value="NZ_BPQL01000093.1"/>
</dbReference>
<proteinExistence type="predicted"/>
<evidence type="ECO:0000256" key="1">
    <source>
        <dbReference type="ARBA" id="ARBA00023224"/>
    </source>
</evidence>
<evidence type="ECO:0000313" key="4">
    <source>
        <dbReference type="EMBL" id="MET3695535.1"/>
    </source>
</evidence>
<dbReference type="Gene3D" id="2.40.10.220">
    <property type="entry name" value="predicted glycosyltransferase like domains"/>
    <property type="match status" value="1"/>
</dbReference>
<feature type="domain" description="Methyl-accepting transducer" evidence="3">
    <location>
        <begin position="50"/>
        <end position="289"/>
    </location>
</feature>
<dbReference type="Proteomes" id="UP001549145">
    <property type="component" value="Unassembled WGS sequence"/>
</dbReference>
<reference evidence="4 5" key="1">
    <citation type="submission" date="2024-06" db="EMBL/GenBank/DDBJ databases">
        <title>Genomic Encyclopedia of Type Strains, Phase IV (KMG-IV): sequencing the most valuable type-strain genomes for metagenomic binning, comparative biology and taxonomic classification.</title>
        <authorList>
            <person name="Goeker M."/>
        </authorList>
    </citation>
    <scope>NUCLEOTIDE SEQUENCE [LARGE SCALE GENOMIC DNA]</scope>
    <source>
        <strain evidence="4 5">DSM 21331</strain>
    </source>
</reference>
<dbReference type="SUPFAM" id="SSF141371">
    <property type="entry name" value="PilZ domain-like"/>
    <property type="match status" value="1"/>
</dbReference>
<name>A0ABV2LFL9_9HYPH</name>
<dbReference type="Pfam" id="PF00015">
    <property type="entry name" value="MCPsignal"/>
    <property type="match status" value="1"/>
</dbReference>
<dbReference type="PANTHER" id="PTHR32089">
    <property type="entry name" value="METHYL-ACCEPTING CHEMOTAXIS PROTEIN MCPB"/>
    <property type="match status" value="1"/>
</dbReference>
<dbReference type="SUPFAM" id="SSF58104">
    <property type="entry name" value="Methyl-accepting chemotaxis protein (MCP) signaling domain"/>
    <property type="match status" value="1"/>
</dbReference>
<keyword evidence="5" id="KW-1185">Reference proteome</keyword>
<dbReference type="Pfam" id="PF07238">
    <property type="entry name" value="PilZ"/>
    <property type="match status" value="1"/>
</dbReference>
<dbReference type="InterPro" id="IPR004089">
    <property type="entry name" value="MCPsignal_dom"/>
</dbReference>
<evidence type="ECO:0000313" key="5">
    <source>
        <dbReference type="Proteomes" id="UP001549145"/>
    </source>
</evidence>
<accession>A0ABV2LFL9</accession>
<dbReference type="EMBL" id="JBEPMM010000031">
    <property type="protein sequence ID" value="MET3695535.1"/>
    <property type="molecule type" value="Genomic_DNA"/>
</dbReference>
<evidence type="ECO:0000256" key="2">
    <source>
        <dbReference type="PROSITE-ProRule" id="PRU00284"/>
    </source>
</evidence>
<keyword evidence="1 2" id="KW-0807">Transducer</keyword>
<dbReference type="PANTHER" id="PTHR32089:SF112">
    <property type="entry name" value="LYSOZYME-LIKE PROTEIN-RELATED"/>
    <property type="match status" value="1"/>
</dbReference>
<dbReference type="InterPro" id="IPR009875">
    <property type="entry name" value="PilZ_domain"/>
</dbReference>
<protein>
    <submittedName>
        <fullName evidence="4">Methyl-accepting chemotaxis protein</fullName>
    </submittedName>
</protein>
<dbReference type="SMART" id="SM00283">
    <property type="entry name" value="MA"/>
    <property type="match status" value="1"/>
</dbReference>
<organism evidence="4 5">
    <name type="scientific">Methylobacterium goesingense</name>
    <dbReference type="NCBI Taxonomy" id="243690"/>
    <lineage>
        <taxon>Bacteria</taxon>
        <taxon>Pseudomonadati</taxon>
        <taxon>Pseudomonadota</taxon>
        <taxon>Alphaproteobacteria</taxon>
        <taxon>Hyphomicrobiales</taxon>
        <taxon>Methylobacteriaceae</taxon>
        <taxon>Methylobacterium</taxon>
    </lineage>
</organism>
<comment type="caution">
    <text evidence="4">The sequence shown here is derived from an EMBL/GenBank/DDBJ whole genome shotgun (WGS) entry which is preliminary data.</text>
</comment>
<dbReference type="PROSITE" id="PS50111">
    <property type="entry name" value="CHEMOTAXIS_TRANSDUC_2"/>
    <property type="match status" value="1"/>
</dbReference>